<dbReference type="InterPro" id="IPR034904">
    <property type="entry name" value="FSCA_dom_sf"/>
</dbReference>
<dbReference type="GO" id="GO:0005506">
    <property type="term" value="F:iron ion binding"/>
    <property type="evidence" value="ECO:0007669"/>
    <property type="project" value="InterPro"/>
</dbReference>
<comment type="function">
    <text evidence="1">May be involved in the formation or repair of [Fe-S] clusters present in iron-sulfur proteins.</text>
</comment>
<dbReference type="PANTHER" id="PTHR11178">
    <property type="entry name" value="IRON-SULFUR CLUSTER SCAFFOLD PROTEIN NFU-RELATED"/>
    <property type="match status" value="1"/>
</dbReference>
<dbReference type="AlphaFoldDB" id="A0AAJ3NNG6"/>
<name>A0AAJ3NNG6_9MYCO</name>
<reference evidence="3 4" key="1">
    <citation type="submission" date="2016-01" db="EMBL/GenBank/DDBJ databases">
        <title>The new phylogeny of the genus Mycobacterium.</title>
        <authorList>
            <person name="Tarcisio F."/>
            <person name="Conor M."/>
            <person name="Antonella G."/>
            <person name="Elisabetta G."/>
            <person name="Giulia F.S."/>
            <person name="Sara T."/>
            <person name="Anna F."/>
            <person name="Clotilde B."/>
            <person name="Roberto B."/>
            <person name="Veronica D.S."/>
            <person name="Fabio R."/>
            <person name="Monica P."/>
            <person name="Olivier J."/>
            <person name="Enrico T."/>
            <person name="Nicola S."/>
        </authorList>
    </citation>
    <scope>NUCLEOTIDE SEQUENCE [LARGE SCALE GENOMIC DNA]</scope>
    <source>
        <strain evidence="3 4">DSM 44616</strain>
    </source>
</reference>
<evidence type="ECO:0000256" key="1">
    <source>
        <dbReference type="ARBA" id="ARBA00049958"/>
    </source>
</evidence>
<evidence type="ECO:0000313" key="4">
    <source>
        <dbReference type="Proteomes" id="UP000193387"/>
    </source>
</evidence>
<dbReference type="Pfam" id="PF01106">
    <property type="entry name" value="NifU"/>
    <property type="match status" value="1"/>
</dbReference>
<dbReference type="GO" id="GO:0051536">
    <property type="term" value="F:iron-sulfur cluster binding"/>
    <property type="evidence" value="ECO:0007669"/>
    <property type="project" value="InterPro"/>
</dbReference>
<evidence type="ECO:0000259" key="2">
    <source>
        <dbReference type="Pfam" id="PF01106"/>
    </source>
</evidence>
<dbReference type="EMBL" id="LQPR01000049">
    <property type="protein sequence ID" value="ORW69166.1"/>
    <property type="molecule type" value="Genomic_DNA"/>
</dbReference>
<proteinExistence type="predicted"/>
<feature type="domain" description="NIF system FeS cluster assembly NifU C-terminal" evidence="2">
    <location>
        <begin position="95"/>
        <end position="160"/>
    </location>
</feature>
<dbReference type="GO" id="GO:0016226">
    <property type="term" value="P:iron-sulfur cluster assembly"/>
    <property type="evidence" value="ECO:0007669"/>
    <property type="project" value="InterPro"/>
</dbReference>
<protein>
    <recommendedName>
        <fullName evidence="2">NIF system FeS cluster assembly NifU C-terminal domain-containing protein</fullName>
    </recommendedName>
</protein>
<dbReference type="SUPFAM" id="SSF117916">
    <property type="entry name" value="Fe-S cluster assembly (FSCA) domain-like"/>
    <property type="match status" value="1"/>
</dbReference>
<gene>
    <name evidence="3" type="ORF">AWC23_19500</name>
</gene>
<dbReference type="Gene3D" id="3.30.300.130">
    <property type="entry name" value="Fe-S cluster assembly (FSCA)"/>
    <property type="match status" value="1"/>
</dbReference>
<dbReference type="InterPro" id="IPR001075">
    <property type="entry name" value="NIF_FeS_clus_asmbl_NifU_C"/>
</dbReference>
<accession>A0AAJ3NNG6</accession>
<dbReference type="RefSeq" id="WP_085257377.1">
    <property type="nucleotide sequence ID" value="NZ_AP022573.1"/>
</dbReference>
<dbReference type="Proteomes" id="UP000193387">
    <property type="component" value="Unassembled WGS sequence"/>
</dbReference>
<keyword evidence="4" id="KW-1185">Reference proteome</keyword>
<organism evidence="3 4">
    <name type="scientific">Mycobacterium saskatchewanense</name>
    <dbReference type="NCBI Taxonomy" id="220927"/>
    <lineage>
        <taxon>Bacteria</taxon>
        <taxon>Bacillati</taxon>
        <taxon>Actinomycetota</taxon>
        <taxon>Actinomycetes</taxon>
        <taxon>Mycobacteriales</taxon>
        <taxon>Mycobacteriaceae</taxon>
        <taxon>Mycobacterium</taxon>
        <taxon>Mycobacterium simiae complex</taxon>
    </lineage>
</organism>
<sequence>MSIPPLHPESTGDPRELRWATGARQLPDRPPQLTALIDEGVLERIRIGPGEARTWLADDRSWAVDGPRVRSALFDALSSLDDSADLGDDELRLRIEEILRRDVAPVADSHGGAVAVHSVHDGVLTVTLAGACHGCSAGERTMSDLVARAVQARYPQIREVRAAKPRRTWLTLSRRRDWHPRQPGSG</sequence>
<evidence type="ECO:0000313" key="3">
    <source>
        <dbReference type="EMBL" id="ORW69166.1"/>
    </source>
</evidence>
<comment type="caution">
    <text evidence="3">The sequence shown here is derived from an EMBL/GenBank/DDBJ whole genome shotgun (WGS) entry which is preliminary data.</text>
</comment>